<reference evidence="11 12" key="1">
    <citation type="submission" date="2016-11" db="EMBL/GenBank/DDBJ databases">
        <title>Study of marine rhodopsin-containing bacteria.</title>
        <authorList>
            <person name="Yoshizawa S."/>
            <person name="Kumagai Y."/>
            <person name="Kogure K."/>
        </authorList>
    </citation>
    <scope>NUCLEOTIDE SEQUENCE [LARGE SCALE GENOMIC DNA]</scope>
    <source>
        <strain evidence="11 12">SAORIC-28</strain>
    </source>
</reference>
<dbReference type="EMBL" id="MQWD01000001">
    <property type="protein sequence ID" value="PAP75197.1"/>
    <property type="molecule type" value="Genomic_DNA"/>
</dbReference>
<dbReference type="GO" id="GO:0008076">
    <property type="term" value="C:voltage-gated potassium channel complex"/>
    <property type="evidence" value="ECO:0007669"/>
    <property type="project" value="InterPro"/>
</dbReference>
<dbReference type="Pfam" id="PF07885">
    <property type="entry name" value="Ion_trans_2"/>
    <property type="match status" value="1"/>
</dbReference>
<sequence length="365" mass="38246">MTLRPARSFAAARGLLRWVAIVVVVAGAVAAQTDSTRAGGALVVAVPEAPPFAERGPDGVYDGLGVRLAEAVGQRLGRDVRFVAGGDSALALLGGQADLALAPMTRAGEVAADFAAPFYAARLGVARTRGNRVFDVLGRLFSMTFFWIAAGLAVLLLLVGAMMWAVERRHDTDDFHESARGLWDGFWWAGVTMTTIGYGDTVPRSHGGRVLALFWMLVSMAVTASLTASLVSALGVGGAGTLHLPEDLQGDRVGVVDGSLEATLLREANVDARPFSSIGAGLDAVRSDSLDAFVGSAPRLRAARPSGSSLRVESTGVEFERWAVAVAPGSPLREPVARAVLDHVQSADWPGTVRRYVGSDRSSTP</sequence>
<dbReference type="PANTHER" id="PTHR11537">
    <property type="entry name" value="VOLTAGE-GATED POTASSIUM CHANNEL"/>
    <property type="match status" value="1"/>
</dbReference>
<dbReference type="Pfam" id="PF00497">
    <property type="entry name" value="SBP_bac_3"/>
    <property type="match status" value="1"/>
</dbReference>
<feature type="transmembrane region" description="Helical" evidence="8">
    <location>
        <begin position="145"/>
        <end position="166"/>
    </location>
</feature>
<dbReference type="GO" id="GO:0005251">
    <property type="term" value="F:delayed rectifier potassium channel activity"/>
    <property type="evidence" value="ECO:0007669"/>
    <property type="project" value="TreeGrafter"/>
</dbReference>
<dbReference type="RefSeq" id="WP_095508834.1">
    <property type="nucleotide sequence ID" value="NZ_MQWD01000001.1"/>
</dbReference>
<evidence type="ECO:0000256" key="5">
    <source>
        <dbReference type="ARBA" id="ARBA00023065"/>
    </source>
</evidence>
<gene>
    <name evidence="11" type="ORF">BSZ37_01435</name>
</gene>
<dbReference type="OrthoDB" id="9799090at2"/>
<dbReference type="PANTHER" id="PTHR11537:SF252">
    <property type="entry name" value="POTASSIUM VOLTAGE-GATED CHANNEL PROTEIN SHAW"/>
    <property type="match status" value="1"/>
</dbReference>
<evidence type="ECO:0000256" key="1">
    <source>
        <dbReference type="ARBA" id="ARBA00004141"/>
    </source>
</evidence>
<dbReference type="InterPro" id="IPR013099">
    <property type="entry name" value="K_chnl_dom"/>
</dbReference>
<organism evidence="11 12">
    <name type="scientific">Rubrivirga marina</name>
    <dbReference type="NCBI Taxonomy" id="1196024"/>
    <lineage>
        <taxon>Bacteria</taxon>
        <taxon>Pseudomonadati</taxon>
        <taxon>Rhodothermota</taxon>
        <taxon>Rhodothermia</taxon>
        <taxon>Rhodothermales</taxon>
        <taxon>Rubricoccaceae</taxon>
        <taxon>Rubrivirga</taxon>
    </lineage>
</organism>
<keyword evidence="7" id="KW-0407">Ion channel</keyword>
<feature type="domain" description="Potassium channel" evidence="10">
    <location>
        <begin position="179"/>
        <end position="234"/>
    </location>
</feature>
<evidence type="ECO:0000256" key="8">
    <source>
        <dbReference type="SAM" id="Phobius"/>
    </source>
</evidence>
<protein>
    <recommendedName>
        <fullName evidence="13">Solute-binding protein family 3/N-terminal domain-containing protein</fullName>
    </recommendedName>
</protein>
<evidence type="ECO:0008006" key="13">
    <source>
        <dbReference type="Google" id="ProtNLM"/>
    </source>
</evidence>
<evidence type="ECO:0000256" key="2">
    <source>
        <dbReference type="ARBA" id="ARBA00022448"/>
    </source>
</evidence>
<dbReference type="GO" id="GO:0001508">
    <property type="term" value="P:action potential"/>
    <property type="evidence" value="ECO:0007669"/>
    <property type="project" value="TreeGrafter"/>
</dbReference>
<dbReference type="InterPro" id="IPR028325">
    <property type="entry name" value="VG_K_chnl"/>
</dbReference>
<proteinExistence type="predicted"/>
<feature type="domain" description="Solute-binding protein family 3/N-terminal" evidence="9">
    <location>
        <begin position="43"/>
        <end position="340"/>
    </location>
</feature>
<keyword evidence="4 8" id="KW-1133">Transmembrane helix</keyword>
<dbReference type="GO" id="GO:0015276">
    <property type="term" value="F:ligand-gated monoatomic ion channel activity"/>
    <property type="evidence" value="ECO:0007669"/>
    <property type="project" value="InterPro"/>
</dbReference>
<dbReference type="Gene3D" id="1.10.287.70">
    <property type="match status" value="1"/>
</dbReference>
<evidence type="ECO:0000256" key="4">
    <source>
        <dbReference type="ARBA" id="ARBA00022989"/>
    </source>
</evidence>
<dbReference type="SUPFAM" id="SSF81324">
    <property type="entry name" value="Voltage-gated potassium channels"/>
    <property type="match status" value="1"/>
</dbReference>
<evidence type="ECO:0000313" key="12">
    <source>
        <dbReference type="Proteomes" id="UP000216339"/>
    </source>
</evidence>
<comment type="subcellular location">
    <subcellularLocation>
        <location evidence="1">Membrane</location>
        <topology evidence="1">Multi-pass membrane protein</topology>
    </subcellularLocation>
</comment>
<keyword evidence="3 8" id="KW-0812">Transmembrane</keyword>
<name>A0A271IVP5_9BACT</name>
<evidence type="ECO:0000259" key="9">
    <source>
        <dbReference type="Pfam" id="PF00497"/>
    </source>
</evidence>
<evidence type="ECO:0000256" key="3">
    <source>
        <dbReference type="ARBA" id="ARBA00022692"/>
    </source>
</evidence>
<evidence type="ECO:0000256" key="7">
    <source>
        <dbReference type="ARBA" id="ARBA00023303"/>
    </source>
</evidence>
<dbReference type="SUPFAM" id="SSF53850">
    <property type="entry name" value="Periplasmic binding protein-like II"/>
    <property type="match status" value="1"/>
</dbReference>
<dbReference type="Gene3D" id="3.40.190.10">
    <property type="entry name" value="Periplasmic binding protein-like II"/>
    <property type="match status" value="2"/>
</dbReference>
<dbReference type="InterPro" id="IPR001638">
    <property type="entry name" value="Solute-binding_3/MltF_N"/>
</dbReference>
<dbReference type="AlphaFoldDB" id="A0A271IVP5"/>
<keyword evidence="2" id="KW-0813">Transport</keyword>
<keyword evidence="5" id="KW-0406">Ion transport</keyword>
<keyword evidence="12" id="KW-1185">Reference proteome</keyword>
<keyword evidence="6 8" id="KW-0472">Membrane</keyword>
<evidence type="ECO:0000256" key="6">
    <source>
        <dbReference type="ARBA" id="ARBA00023136"/>
    </source>
</evidence>
<evidence type="ECO:0000259" key="10">
    <source>
        <dbReference type="Pfam" id="PF07885"/>
    </source>
</evidence>
<accession>A0A271IVP5</accession>
<comment type="caution">
    <text evidence="11">The sequence shown here is derived from an EMBL/GenBank/DDBJ whole genome shotgun (WGS) entry which is preliminary data.</text>
</comment>
<evidence type="ECO:0000313" key="11">
    <source>
        <dbReference type="EMBL" id="PAP75197.1"/>
    </source>
</evidence>
<dbReference type="Proteomes" id="UP000216339">
    <property type="component" value="Unassembled WGS sequence"/>
</dbReference>
<feature type="transmembrane region" description="Helical" evidence="8">
    <location>
        <begin position="213"/>
        <end position="236"/>
    </location>
</feature>